<keyword evidence="3" id="KW-1185">Reference proteome</keyword>
<name>A0ABX1NNB5_9RHOO</name>
<organism evidence="2 3">
    <name type="scientific">Aromatoleum toluolicum</name>
    <dbReference type="NCBI Taxonomy" id="90060"/>
    <lineage>
        <taxon>Bacteria</taxon>
        <taxon>Pseudomonadati</taxon>
        <taxon>Pseudomonadota</taxon>
        <taxon>Betaproteobacteria</taxon>
        <taxon>Rhodocyclales</taxon>
        <taxon>Rhodocyclaceae</taxon>
        <taxon>Aromatoleum</taxon>
    </lineage>
</organism>
<dbReference type="InterPro" id="IPR013108">
    <property type="entry name" value="Amidohydro_3"/>
</dbReference>
<dbReference type="Gene3D" id="2.30.40.10">
    <property type="entry name" value="Urease, subunit C, domain 1"/>
    <property type="match status" value="1"/>
</dbReference>
<evidence type="ECO:0000313" key="3">
    <source>
        <dbReference type="Proteomes" id="UP000634522"/>
    </source>
</evidence>
<evidence type="ECO:0000313" key="2">
    <source>
        <dbReference type="EMBL" id="NMG00717.1"/>
    </source>
</evidence>
<dbReference type="Pfam" id="PF07969">
    <property type="entry name" value="Amidohydro_3"/>
    <property type="match status" value="1"/>
</dbReference>
<evidence type="ECO:0000259" key="1">
    <source>
        <dbReference type="Pfam" id="PF07969"/>
    </source>
</evidence>
<dbReference type="EMBL" id="WTVS01000094">
    <property type="protein sequence ID" value="NMG00717.1"/>
    <property type="molecule type" value="Genomic_DNA"/>
</dbReference>
<dbReference type="Gene3D" id="3.10.310.70">
    <property type="match status" value="1"/>
</dbReference>
<proteinExistence type="predicted"/>
<dbReference type="PANTHER" id="PTHR22642:SF2">
    <property type="entry name" value="PROTEIN LONG AFTER FAR-RED 3"/>
    <property type="match status" value="1"/>
</dbReference>
<dbReference type="InterPro" id="IPR032466">
    <property type="entry name" value="Metal_Hydrolase"/>
</dbReference>
<gene>
    <name evidence="2" type="ORF">GPA27_25370</name>
</gene>
<protein>
    <submittedName>
        <fullName evidence="2">Amidohydrolase family protein</fullName>
    </submittedName>
</protein>
<reference evidence="2 3" key="1">
    <citation type="submission" date="2019-12" db="EMBL/GenBank/DDBJ databases">
        <title>Comparative genomics gives insights into the taxonomy of the Azoarcus-Aromatoleum group and reveals separate origins of nif in the plant-associated Azoarcus and non-plant-associated Aromatoleum sub-groups.</title>
        <authorList>
            <person name="Lafos M."/>
            <person name="Maluk M."/>
            <person name="Batista M."/>
            <person name="Junghare M."/>
            <person name="Carmona M."/>
            <person name="Faoro H."/>
            <person name="Cruz L.M."/>
            <person name="Battistoni F."/>
            <person name="De Souza E."/>
            <person name="Pedrosa F."/>
            <person name="Chen W.-M."/>
            <person name="Poole P.S."/>
            <person name="Dixon R.A."/>
            <person name="James E.K."/>
        </authorList>
    </citation>
    <scope>NUCLEOTIDE SEQUENCE [LARGE SCALE GENOMIC DNA]</scope>
    <source>
        <strain evidence="2 3">T</strain>
    </source>
</reference>
<dbReference type="Gene3D" id="3.20.20.140">
    <property type="entry name" value="Metal-dependent hydrolases"/>
    <property type="match status" value="2"/>
</dbReference>
<sequence>MSPAPALLIRDAELQSGARVDVRLAAGRIEHIAPGLQPRDGEAVIEARGRALSVGLHDHHLHLMAHAAALESLPCGNPVIGCVTGFAELLLMRARMEDPTAPGWIRGVGYHEGVAGPIDRRWLDAVAPRVPVRIQHRSGRLWILNTCALRRLGVDENDTESNRETPLERIDGRLTGRLFDGDDWLRARLAGTYPSLARTSETLARLGVTGVTDAGARNGRSEFAHFVAERRDGRLKQDVLVMGSAELDRLADAPGIRVGPTKLYLRDAELPPFEDFCHAIARSHAARRPVAIHCVTRGELIFATAALRQCGPMRGDRIEHASVAPPEALELLRDLNLTVVTQPHFVLERGDSYLDEVAPEDLPWLYRGRGFVQAGIPLAAGTDAPCGDLNPWTTMAAAVSRRTRKGSLIGPDEALSPAEALALFTGDANDPGGPARGIESGAPADLCLLDRSWEAALGDLAAVGVDATIKDGRAIWRRG</sequence>
<dbReference type="InterPro" id="IPR011059">
    <property type="entry name" value="Metal-dep_hydrolase_composite"/>
</dbReference>
<comment type="caution">
    <text evidence="2">The sequence shown here is derived from an EMBL/GenBank/DDBJ whole genome shotgun (WGS) entry which is preliminary data.</text>
</comment>
<dbReference type="SUPFAM" id="SSF51556">
    <property type="entry name" value="Metallo-dependent hydrolases"/>
    <property type="match status" value="1"/>
</dbReference>
<dbReference type="PANTHER" id="PTHR22642">
    <property type="entry name" value="IMIDAZOLONEPROPIONASE"/>
    <property type="match status" value="1"/>
</dbReference>
<accession>A0ABX1NNB5</accession>
<dbReference type="Proteomes" id="UP000634522">
    <property type="component" value="Unassembled WGS sequence"/>
</dbReference>
<feature type="domain" description="Amidohydrolase 3" evidence="1">
    <location>
        <begin position="44"/>
        <end position="473"/>
    </location>
</feature>
<dbReference type="RefSeq" id="WP_169143231.1">
    <property type="nucleotide sequence ID" value="NZ_WTVS01000094.1"/>
</dbReference>
<dbReference type="SUPFAM" id="SSF51338">
    <property type="entry name" value="Composite domain of metallo-dependent hydrolases"/>
    <property type="match status" value="1"/>
</dbReference>